<dbReference type="GO" id="GO:0005524">
    <property type="term" value="F:ATP binding"/>
    <property type="evidence" value="ECO:0007669"/>
    <property type="project" value="UniProtKB-KW"/>
</dbReference>
<evidence type="ECO:0000259" key="11">
    <source>
        <dbReference type="Pfam" id="PF00689"/>
    </source>
</evidence>
<protein>
    <recommendedName>
        <fullName evidence="14">Cation-transporting P-type ATPase C-terminal domain-containing protein</fullName>
    </recommendedName>
</protein>
<evidence type="ECO:0000256" key="1">
    <source>
        <dbReference type="ARBA" id="ARBA00004651"/>
    </source>
</evidence>
<dbReference type="Pfam" id="PF00689">
    <property type="entry name" value="Cation_ATPase_C"/>
    <property type="match status" value="1"/>
</dbReference>
<dbReference type="InterPro" id="IPR036412">
    <property type="entry name" value="HAD-like_sf"/>
</dbReference>
<dbReference type="GO" id="GO:1902600">
    <property type="term" value="P:proton transmembrane transport"/>
    <property type="evidence" value="ECO:0007669"/>
    <property type="project" value="TreeGrafter"/>
</dbReference>
<feature type="transmembrane region" description="Helical" evidence="9">
    <location>
        <begin position="781"/>
        <end position="803"/>
    </location>
</feature>
<dbReference type="PANTHER" id="PTHR43294">
    <property type="entry name" value="SODIUM/POTASSIUM-TRANSPORTING ATPASE SUBUNIT ALPHA"/>
    <property type="match status" value="1"/>
</dbReference>
<dbReference type="SUPFAM" id="SSF81660">
    <property type="entry name" value="Metal cation-transporting ATPase, ATP-binding domain N"/>
    <property type="match status" value="1"/>
</dbReference>
<accession>A0A9P4NW30</accession>
<keyword evidence="13" id="KW-1185">Reference proteome</keyword>
<dbReference type="InterPro" id="IPR023214">
    <property type="entry name" value="HAD_sf"/>
</dbReference>
<dbReference type="InterPro" id="IPR023298">
    <property type="entry name" value="ATPase_P-typ_TM_dom_sf"/>
</dbReference>
<dbReference type="SUPFAM" id="SSF81665">
    <property type="entry name" value="Calcium ATPase, transmembrane domain M"/>
    <property type="match status" value="2"/>
</dbReference>
<dbReference type="Gene3D" id="1.20.1110.10">
    <property type="entry name" value="Calcium-transporting ATPase, transmembrane domain"/>
    <property type="match status" value="2"/>
</dbReference>
<dbReference type="PRINTS" id="PR00119">
    <property type="entry name" value="CATATPASE"/>
</dbReference>
<dbReference type="InterPro" id="IPR059000">
    <property type="entry name" value="ATPase_P-type_domA"/>
</dbReference>
<dbReference type="FunFam" id="3.40.50.1000:FF:000083">
    <property type="entry name" value="Sodium/potassium-transporting ATPase subunit alpha"/>
    <property type="match status" value="1"/>
</dbReference>
<dbReference type="SUPFAM" id="SSF81653">
    <property type="entry name" value="Calcium ATPase, transduction domain A"/>
    <property type="match status" value="1"/>
</dbReference>
<keyword evidence="8 9" id="KW-0472">Membrane</keyword>
<comment type="caution">
    <text evidence="12">The sequence shown here is derived from an EMBL/GenBank/DDBJ whole genome shotgun (WGS) entry which is preliminary data.</text>
</comment>
<dbReference type="AlphaFoldDB" id="A0A9P4NW30"/>
<organism evidence="12 13">
    <name type="scientific">Tothia fuscella</name>
    <dbReference type="NCBI Taxonomy" id="1048955"/>
    <lineage>
        <taxon>Eukaryota</taxon>
        <taxon>Fungi</taxon>
        <taxon>Dikarya</taxon>
        <taxon>Ascomycota</taxon>
        <taxon>Pezizomycotina</taxon>
        <taxon>Dothideomycetes</taxon>
        <taxon>Pleosporomycetidae</taxon>
        <taxon>Venturiales</taxon>
        <taxon>Cylindrosympodiaceae</taxon>
        <taxon>Tothia</taxon>
    </lineage>
</organism>
<sequence>GAFFIVVALINAAIEFYQQQKSAALLSTFLLMNPLRCKCIRDGRLSRLEVDSLVPGDIVHITRGDKVPADLFLFSISDCKVDNSSLTGESEPQERTIPNKMQNPLEASNLAFNSTVVLCGEAYGIVIRTGDKTLFGQIASLTAGQKPRTSSLTHEINNFVKLIATIAILTALVFFGIGFRRNQNNVSLALNFAIGVFIAWVPEGLPATITLLLTIAAKRLAKENVLVKDLQAVETLGAITMLATDKTGTLTQSQMTVTNIWTCGKLLYASNNFSSENEEKVAAPDDPGMRNMLVSTALCSRSIFNRTDGPLKERGLTGDGTECGLTRYVTVHLHDYDEVVRCHSKVFELPFNSETKWYMSIHQMPHMDGSLTLLMKGAPERVFKFCTHILIGNNTQISALTEEHKVSFEEAHETLAGRGHRVLGFATLMLPESKYPKDFKFDRVSQNYPLSGLVFLGLVSLVDPPKQGVREAIGACRSAGIKVLMVTGDHPSTARAIAGNINLMLSDTNVMVAKGKERPTDSTANDQCNAIIVHGDKIDDLTDAEWDSIFWKDEIIFARTSPKHKLEIVRRAQSMGHIVGFVGDGVNDAPALRKADLGIAMQISGSDVSKEAASMIILNDHFESLVRGIAEGRLIFANLKKSIQYTLSHCTPQIIPNLLFVLVPIPLPLPAILILVIDLGFELIAALSFAWDPPEGGDDLMKVQPRKPVTPETCEIFRRRALRKTRSHFDEEKGMVVAPENETKFQKYWYRVRLVFNKQWWADIFESTGAEVLIDWSLLSWAYLEIGVLETLGALISFFFVLWRRGIYPQDTPIMQKGSGPPTHYWSKKATPYKGIDGLSQARDLLEAQSIYFWSIVAMQMFNLFACKRRRHIPFGRYMFANWVTFLSAIVGGGLAVIIIYVPKMGVVFKTTQSLWAPYLLMPIAFGLVIIAYASLRVLVVRRSWPVKWQADIPGLQLQRGPTS</sequence>
<name>A0A9P4NW30_9PEZI</name>
<dbReference type="GO" id="GO:0005886">
    <property type="term" value="C:plasma membrane"/>
    <property type="evidence" value="ECO:0007669"/>
    <property type="project" value="UniProtKB-SubCell"/>
</dbReference>
<evidence type="ECO:0000256" key="9">
    <source>
        <dbReference type="SAM" id="Phobius"/>
    </source>
</evidence>
<dbReference type="GO" id="GO:0036376">
    <property type="term" value="P:sodium ion export across plasma membrane"/>
    <property type="evidence" value="ECO:0007669"/>
    <property type="project" value="TreeGrafter"/>
</dbReference>
<dbReference type="GO" id="GO:1990573">
    <property type="term" value="P:potassium ion import across plasma membrane"/>
    <property type="evidence" value="ECO:0007669"/>
    <property type="project" value="TreeGrafter"/>
</dbReference>
<dbReference type="Gene3D" id="2.70.150.10">
    <property type="entry name" value="Calcium-transporting ATPase, cytoplasmic transduction domain A"/>
    <property type="match status" value="1"/>
</dbReference>
<evidence type="ECO:0000256" key="2">
    <source>
        <dbReference type="ARBA" id="ARBA00022475"/>
    </source>
</evidence>
<evidence type="ECO:0000256" key="4">
    <source>
        <dbReference type="ARBA" id="ARBA00022741"/>
    </source>
</evidence>
<evidence type="ECO:0000259" key="10">
    <source>
        <dbReference type="Pfam" id="PF00122"/>
    </source>
</evidence>
<evidence type="ECO:0000256" key="6">
    <source>
        <dbReference type="ARBA" id="ARBA00022967"/>
    </source>
</evidence>
<reference evidence="12" key="1">
    <citation type="journal article" date="2020" name="Stud. Mycol.">
        <title>101 Dothideomycetes genomes: a test case for predicting lifestyles and emergence of pathogens.</title>
        <authorList>
            <person name="Haridas S."/>
            <person name="Albert R."/>
            <person name="Binder M."/>
            <person name="Bloem J."/>
            <person name="Labutti K."/>
            <person name="Salamov A."/>
            <person name="Andreopoulos B."/>
            <person name="Baker S."/>
            <person name="Barry K."/>
            <person name="Bills G."/>
            <person name="Bluhm B."/>
            <person name="Cannon C."/>
            <person name="Castanera R."/>
            <person name="Culley D."/>
            <person name="Daum C."/>
            <person name="Ezra D."/>
            <person name="Gonzalez J."/>
            <person name="Henrissat B."/>
            <person name="Kuo A."/>
            <person name="Liang C."/>
            <person name="Lipzen A."/>
            <person name="Lutzoni F."/>
            <person name="Magnuson J."/>
            <person name="Mondo S."/>
            <person name="Nolan M."/>
            <person name="Ohm R."/>
            <person name="Pangilinan J."/>
            <person name="Park H.-J."/>
            <person name="Ramirez L."/>
            <person name="Alfaro M."/>
            <person name="Sun H."/>
            <person name="Tritt A."/>
            <person name="Yoshinaga Y."/>
            <person name="Zwiers L.-H."/>
            <person name="Turgeon B."/>
            <person name="Goodwin S."/>
            <person name="Spatafora J."/>
            <person name="Crous P."/>
            <person name="Grigoriev I."/>
        </authorList>
    </citation>
    <scope>NUCLEOTIDE SEQUENCE</scope>
    <source>
        <strain evidence="12">CBS 130266</strain>
    </source>
</reference>
<dbReference type="InterPro" id="IPR044492">
    <property type="entry name" value="P_typ_ATPase_HD_dom"/>
</dbReference>
<dbReference type="SFLD" id="SFLDS00003">
    <property type="entry name" value="Haloacid_Dehalogenase"/>
    <property type="match status" value="1"/>
</dbReference>
<feature type="transmembrane region" description="Helical" evidence="9">
    <location>
        <begin position="879"/>
        <end position="903"/>
    </location>
</feature>
<feature type="domain" description="P-type ATPase A" evidence="10">
    <location>
        <begin position="32"/>
        <end position="142"/>
    </location>
</feature>
<dbReference type="EMBL" id="MU007021">
    <property type="protein sequence ID" value="KAF2433374.1"/>
    <property type="molecule type" value="Genomic_DNA"/>
</dbReference>
<keyword evidence="5" id="KW-0067">ATP-binding</keyword>
<feature type="transmembrane region" description="Helical" evidence="9">
    <location>
        <begin position="658"/>
        <end position="681"/>
    </location>
</feature>
<keyword evidence="4" id="KW-0547">Nucleotide-binding</keyword>
<dbReference type="SFLD" id="SFLDF00027">
    <property type="entry name" value="p-type_atpase"/>
    <property type="match status" value="1"/>
</dbReference>
<dbReference type="PROSITE" id="PS00154">
    <property type="entry name" value="ATPASE_E1_E2"/>
    <property type="match status" value="1"/>
</dbReference>
<dbReference type="InterPro" id="IPR006068">
    <property type="entry name" value="ATPase_P-typ_cation-transptr_C"/>
</dbReference>
<evidence type="ECO:0000256" key="7">
    <source>
        <dbReference type="ARBA" id="ARBA00022989"/>
    </source>
</evidence>
<dbReference type="Pfam" id="PF13246">
    <property type="entry name" value="Cation_ATPase"/>
    <property type="match status" value="1"/>
</dbReference>
<evidence type="ECO:0000313" key="12">
    <source>
        <dbReference type="EMBL" id="KAF2433374.1"/>
    </source>
</evidence>
<dbReference type="SUPFAM" id="SSF56784">
    <property type="entry name" value="HAD-like"/>
    <property type="match status" value="1"/>
</dbReference>
<evidence type="ECO:0000256" key="8">
    <source>
        <dbReference type="ARBA" id="ARBA00023136"/>
    </source>
</evidence>
<dbReference type="NCBIfam" id="TIGR01494">
    <property type="entry name" value="ATPase_P-type"/>
    <property type="match status" value="2"/>
</dbReference>
<dbReference type="InterPro" id="IPR018303">
    <property type="entry name" value="ATPase_P-typ_P_site"/>
</dbReference>
<feature type="transmembrane region" description="Helical" evidence="9">
    <location>
        <begin position="159"/>
        <end position="179"/>
    </location>
</feature>
<feature type="domain" description="Cation-transporting P-type ATPase C-terminal" evidence="11">
    <location>
        <begin position="771"/>
        <end position="937"/>
    </location>
</feature>
<dbReference type="Gene3D" id="3.40.1110.10">
    <property type="entry name" value="Calcium-transporting ATPase, cytoplasmic domain N"/>
    <property type="match status" value="1"/>
</dbReference>
<evidence type="ECO:0008006" key="14">
    <source>
        <dbReference type="Google" id="ProtNLM"/>
    </source>
</evidence>
<dbReference type="InterPro" id="IPR050510">
    <property type="entry name" value="Cation_transp_ATPase_P-type"/>
</dbReference>
<keyword evidence="6" id="KW-1278">Translocase</keyword>
<dbReference type="Pfam" id="PF00122">
    <property type="entry name" value="E1-E2_ATPase"/>
    <property type="match status" value="1"/>
</dbReference>
<dbReference type="GO" id="GO:0005391">
    <property type="term" value="F:P-type sodium:potassium-exchanging transporter activity"/>
    <property type="evidence" value="ECO:0007669"/>
    <property type="project" value="TreeGrafter"/>
</dbReference>
<feature type="transmembrane region" description="Helical" evidence="9">
    <location>
        <begin position="915"/>
        <end position="936"/>
    </location>
</feature>
<dbReference type="Gene3D" id="3.40.50.1000">
    <property type="entry name" value="HAD superfamily/HAD-like"/>
    <property type="match status" value="1"/>
</dbReference>
<proteinExistence type="predicted"/>
<keyword evidence="3 9" id="KW-0812">Transmembrane</keyword>
<evidence type="ECO:0000256" key="5">
    <source>
        <dbReference type="ARBA" id="ARBA00022840"/>
    </source>
</evidence>
<dbReference type="GO" id="GO:0016887">
    <property type="term" value="F:ATP hydrolysis activity"/>
    <property type="evidence" value="ECO:0007669"/>
    <property type="project" value="InterPro"/>
</dbReference>
<dbReference type="InterPro" id="IPR008250">
    <property type="entry name" value="ATPase_P-typ_transduc_dom_A_sf"/>
</dbReference>
<dbReference type="SFLD" id="SFLDG00002">
    <property type="entry name" value="C1.7:_P-type_atpase_like"/>
    <property type="match status" value="1"/>
</dbReference>
<dbReference type="GO" id="GO:0030007">
    <property type="term" value="P:intracellular potassium ion homeostasis"/>
    <property type="evidence" value="ECO:0007669"/>
    <property type="project" value="TreeGrafter"/>
</dbReference>
<dbReference type="OrthoDB" id="158672at2759"/>
<dbReference type="PANTHER" id="PTHR43294:SF21">
    <property type="entry name" value="CATION TRANSPORTING ATPASE"/>
    <property type="match status" value="1"/>
</dbReference>
<comment type="subcellular location">
    <subcellularLocation>
        <location evidence="1">Cell membrane</location>
        <topology evidence="1">Multi-pass membrane protein</topology>
    </subcellularLocation>
</comment>
<dbReference type="InterPro" id="IPR023299">
    <property type="entry name" value="ATPase_P-typ_cyto_dom_N"/>
</dbReference>
<dbReference type="InterPro" id="IPR001757">
    <property type="entry name" value="P_typ_ATPase"/>
</dbReference>
<dbReference type="PRINTS" id="PR00121">
    <property type="entry name" value="NAKATPASE"/>
</dbReference>
<dbReference type="Proteomes" id="UP000800235">
    <property type="component" value="Unassembled WGS sequence"/>
</dbReference>
<dbReference type="GO" id="GO:0006883">
    <property type="term" value="P:intracellular sodium ion homeostasis"/>
    <property type="evidence" value="ECO:0007669"/>
    <property type="project" value="TreeGrafter"/>
</dbReference>
<evidence type="ECO:0000256" key="3">
    <source>
        <dbReference type="ARBA" id="ARBA00022692"/>
    </source>
</evidence>
<keyword evidence="7 9" id="KW-1133">Transmembrane helix</keyword>
<feature type="non-terminal residue" evidence="12">
    <location>
        <position position="1"/>
    </location>
</feature>
<keyword evidence="2" id="KW-1003">Cell membrane</keyword>
<gene>
    <name evidence="12" type="ORF">EJ08DRAFT_584098</name>
</gene>
<evidence type="ECO:0000313" key="13">
    <source>
        <dbReference type="Proteomes" id="UP000800235"/>
    </source>
</evidence>